<dbReference type="AlphaFoldDB" id="A0A926RTA5"/>
<accession>A0A926RTA5</accession>
<protein>
    <submittedName>
        <fullName evidence="1">Uncharacterized protein</fullName>
    </submittedName>
</protein>
<proteinExistence type="predicted"/>
<gene>
    <name evidence="1" type="ORF">IC620_03625</name>
</gene>
<evidence type="ECO:0000313" key="2">
    <source>
        <dbReference type="Proteomes" id="UP000661691"/>
    </source>
</evidence>
<keyword evidence="2" id="KW-1185">Reference proteome</keyword>
<name>A0A926RTA5_9BACL</name>
<evidence type="ECO:0000313" key="1">
    <source>
        <dbReference type="EMBL" id="MBD1371443.1"/>
    </source>
</evidence>
<dbReference type="EMBL" id="JACXAH010000003">
    <property type="protein sequence ID" value="MBD1371443.1"/>
    <property type="molecule type" value="Genomic_DNA"/>
</dbReference>
<organism evidence="1 2">
    <name type="scientific">Polycladospora coralii</name>
    <dbReference type="NCBI Taxonomy" id="2771432"/>
    <lineage>
        <taxon>Bacteria</taxon>
        <taxon>Bacillati</taxon>
        <taxon>Bacillota</taxon>
        <taxon>Bacilli</taxon>
        <taxon>Bacillales</taxon>
        <taxon>Thermoactinomycetaceae</taxon>
        <taxon>Polycladospora</taxon>
    </lineage>
</organism>
<comment type="caution">
    <text evidence="1">The sequence shown here is derived from an EMBL/GenBank/DDBJ whole genome shotgun (WGS) entry which is preliminary data.</text>
</comment>
<reference evidence="1" key="1">
    <citation type="submission" date="2020-09" db="EMBL/GenBank/DDBJ databases">
        <title>A novel bacterium of genus Hazenella, isolated from South China Sea.</title>
        <authorList>
            <person name="Huang H."/>
            <person name="Mo K."/>
            <person name="Hu Y."/>
        </authorList>
    </citation>
    <scope>NUCLEOTIDE SEQUENCE</scope>
    <source>
        <strain evidence="1">IB182357</strain>
    </source>
</reference>
<sequence length="337" mass="37987">MQSRKKLYKISILFLSFFITFSINTFNLVEANAQAKLTSLTFYQNGDSIHEGQAPTVAITESNQVIVLSQENNQIYYAFGVIDESRNSISWKSKHARLGEGENPSITLTNDGYVVATYSKSGELYARTASIHATYLNWSRSERNYGSGENPSVAFTGANNYELMFLYEKDNGYLGQAFAQYRGNGSIYYVSNPIWPQLKGSSPDLTMTSDGLALFSGSRNFRGPTRQYAFGQVDGDSISVTQISDEDSHFFKPQSSIVIKDNGLFIEFFQNRNNMDYLEYKIGQLSGSSIQWLNTGGNNLMKKGVQPDVAINNQYVIQVHKYFSSDNIRYNLYQLNQ</sequence>
<dbReference type="RefSeq" id="WP_191141538.1">
    <property type="nucleotide sequence ID" value="NZ_JACXAH010000003.1"/>
</dbReference>
<dbReference type="Proteomes" id="UP000661691">
    <property type="component" value="Unassembled WGS sequence"/>
</dbReference>